<dbReference type="AlphaFoldDB" id="X1GJG1"/>
<accession>X1GJG1</accession>
<proteinExistence type="predicted"/>
<feature type="non-terminal residue" evidence="1">
    <location>
        <position position="1"/>
    </location>
</feature>
<sequence length="32" mass="3620">GVEEMSGWVREILPLLEGSAGQARRRIETHKN</sequence>
<name>X1GJG1_9ZZZZ</name>
<gene>
    <name evidence="1" type="ORF">S03H2_40524</name>
</gene>
<protein>
    <submittedName>
        <fullName evidence="1">Uncharacterized protein</fullName>
    </submittedName>
</protein>
<reference evidence="1" key="1">
    <citation type="journal article" date="2014" name="Front. Microbiol.">
        <title>High frequency of phylogenetically diverse reductive dehalogenase-homologous genes in deep subseafloor sedimentary metagenomes.</title>
        <authorList>
            <person name="Kawai M."/>
            <person name="Futagami T."/>
            <person name="Toyoda A."/>
            <person name="Takaki Y."/>
            <person name="Nishi S."/>
            <person name="Hori S."/>
            <person name="Arai W."/>
            <person name="Tsubouchi T."/>
            <person name="Morono Y."/>
            <person name="Uchiyama I."/>
            <person name="Ito T."/>
            <person name="Fujiyama A."/>
            <person name="Inagaki F."/>
            <person name="Takami H."/>
        </authorList>
    </citation>
    <scope>NUCLEOTIDE SEQUENCE</scope>
    <source>
        <strain evidence="1">Expedition CK06-06</strain>
    </source>
</reference>
<dbReference type="EMBL" id="BARU01025131">
    <property type="protein sequence ID" value="GAH57327.1"/>
    <property type="molecule type" value="Genomic_DNA"/>
</dbReference>
<organism evidence="1">
    <name type="scientific">marine sediment metagenome</name>
    <dbReference type="NCBI Taxonomy" id="412755"/>
    <lineage>
        <taxon>unclassified sequences</taxon>
        <taxon>metagenomes</taxon>
        <taxon>ecological metagenomes</taxon>
    </lineage>
</organism>
<evidence type="ECO:0000313" key="1">
    <source>
        <dbReference type="EMBL" id="GAH57327.1"/>
    </source>
</evidence>
<comment type="caution">
    <text evidence="1">The sequence shown here is derived from an EMBL/GenBank/DDBJ whole genome shotgun (WGS) entry which is preliminary data.</text>
</comment>